<evidence type="ECO:0000256" key="1">
    <source>
        <dbReference type="ARBA" id="ARBA00009080"/>
    </source>
</evidence>
<dbReference type="Proteomes" id="UP000178606">
    <property type="component" value="Unassembled WGS sequence"/>
</dbReference>
<proteinExistence type="inferred from homology"/>
<dbReference type="InterPro" id="IPR029154">
    <property type="entry name" value="HIBADH-like_NADP-bd"/>
</dbReference>
<dbReference type="PROSITE" id="PS00895">
    <property type="entry name" value="3_HYDROXYISOBUT_DH"/>
    <property type="match status" value="1"/>
</dbReference>
<feature type="domain" description="6-phosphogluconate dehydrogenase NADP-binding" evidence="5">
    <location>
        <begin position="4"/>
        <end position="163"/>
    </location>
</feature>
<dbReference type="PANTHER" id="PTHR43060">
    <property type="entry name" value="3-HYDROXYISOBUTYRATE DEHYDROGENASE-LIKE 1, MITOCHONDRIAL-RELATED"/>
    <property type="match status" value="1"/>
</dbReference>
<dbReference type="Gene3D" id="3.40.50.720">
    <property type="entry name" value="NAD(P)-binding Rossmann-like Domain"/>
    <property type="match status" value="1"/>
</dbReference>
<dbReference type="GO" id="GO:0050661">
    <property type="term" value="F:NADP binding"/>
    <property type="evidence" value="ECO:0007669"/>
    <property type="project" value="InterPro"/>
</dbReference>
<protein>
    <recommendedName>
        <fullName evidence="9">2-hydroxy-3-oxopropionate reductase</fullName>
    </recommendedName>
</protein>
<keyword evidence="2" id="KW-0560">Oxidoreductase</keyword>
<evidence type="ECO:0000256" key="2">
    <source>
        <dbReference type="ARBA" id="ARBA00023002"/>
    </source>
</evidence>
<feature type="domain" description="3-hydroxyisobutyrate dehydrogenase-like NAD-binding" evidence="6">
    <location>
        <begin position="166"/>
        <end position="286"/>
    </location>
</feature>
<keyword evidence="3" id="KW-0520">NAD</keyword>
<evidence type="ECO:0000256" key="4">
    <source>
        <dbReference type="PIRSR" id="PIRSR000103-1"/>
    </source>
</evidence>
<feature type="active site" evidence="4">
    <location>
        <position position="172"/>
    </location>
</feature>
<dbReference type="InterPro" id="IPR036291">
    <property type="entry name" value="NAD(P)-bd_dom_sf"/>
</dbReference>
<dbReference type="PIRSF" id="PIRSF000103">
    <property type="entry name" value="HIBADH"/>
    <property type="match status" value="1"/>
</dbReference>
<evidence type="ECO:0000259" key="6">
    <source>
        <dbReference type="Pfam" id="PF14833"/>
    </source>
</evidence>
<name>A0A1F6CBQ5_HANXR</name>
<dbReference type="Pfam" id="PF14833">
    <property type="entry name" value="NAD_binding_11"/>
    <property type="match status" value="1"/>
</dbReference>
<evidence type="ECO:0000256" key="3">
    <source>
        <dbReference type="ARBA" id="ARBA00023027"/>
    </source>
</evidence>
<dbReference type="InterPro" id="IPR006115">
    <property type="entry name" value="6PGDH_NADP-bd"/>
</dbReference>
<organism evidence="7 8">
    <name type="scientific">Handelsmanbacteria sp. (strain RIFCSPLOWO2_12_FULL_64_10)</name>
    <dbReference type="NCBI Taxonomy" id="1817868"/>
    <lineage>
        <taxon>Bacteria</taxon>
        <taxon>Candidatus Handelsmaniibacteriota</taxon>
    </lineage>
</organism>
<comment type="caution">
    <text evidence="7">The sequence shown here is derived from an EMBL/GenBank/DDBJ whole genome shotgun (WGS) entry which is preliminary data.</text>
</comment>
<dbReference type="SUPFAM" id="SSF48179">
    <property type="entry name" value="6-phosphogluconate dehydrogenase C-terminal domain-like"/>
    <property type="match status" value="1"/>
</dbReference>
<dbReference type="EMBL" id="MFKF01000317">
    <property type="protein sequence ID" value="OGG46421.1"/>
    <property type="molecule type" value="Genomic_DNA"/>
</dbReference>
<evidence type="ECO:0000313" key="8">
    <source>
        <dbReference type="Proteomes" id="UP000178606"/>
    </source>
</evidence>
<evidence type="ECO:0000259" key="5">
    <source>
        <dbReference type="Pfam" id="PF03446"/>
    </source>
</evidence>
<dbReference type="Gene3D" id="1.10.1040.10">
    <property type="entry name" value="N-(1-d-carboxylethyl)-l-norvaline Dehydrogenase, domain 2"/>
    <property type="match status" value="1"/>
</dbReference>
<accession>A0A1F6CBQ5</accession>
<dbReference type="GO" id="GO:0016491">
    <property type="term" value="F:oxidoreductase activity"/>
    <property type="evidence" value="ECO:0007669"/>
    <property type="project" value="UniProtKB-KW"/>
</dbReference>
<dbReference type="PANTHER" id="PTHR43060:SF15">
    <property type="entry name" value="3-HYDROXYISOBUTYRATE DEHYDROGENASE-LIKE 1, MITOCHONDRIAL-RELATED"/>
    <property type="match status" value="1"/>
</dbReference>
<dbReference type="InterPro" id="IPR013328">
    <property type="entry name" value="6PGD_dom2"/>
</dbReference>
<dbReference type="InterPro" id="IPR008927">
    <property type="entry name" value="6-PGluconate_DH-like_C_sf"/>
</dbReference>
<evidence type="ECO:0000313" key="7">
    <source>
        <dbReference type="EMBL" id="OGG46421.1"/>
    </source>
</evidence>
<dbReference type="AlphaFoldDB" id="A0A1F6CBQ5"/>
<reference evidence="7 8" key="1">
    <citation type="journal article" date="2016" name="Nat. Commun.">
        <title>Thousands of microbial genomes shed light on interconnected biogeochemical processes in an aquifer system.</title>
        <authorList>
            <person name="Anantharaman K."/>
            <person name="Brown C.T."/>
            <person name="Hug L.A."/>
            <person name="Sharon I."/>
            <person name="Castelle C.J."/>
            <person name="Probst A.J."/>
            <person name="Thomas B.C."/>
            <person name="Singh A."/>
            <person name="Wilkins M.J."/>
            <person name="Karaoz U."/>
            <person name="Brodie E.L."/>
            <person name="Williams K.H."/>
            <person name="Hubbard S.S."/>
            <person name="Banfield J.F."/>
        </authorList>
    </citation>
    <scope>NUCLEOTIDE SEQUENCE [LARGE SCALE GENOMIC DNA]</scope>
    <source>
        <strain evidence="8">RIFCSPLOWO2_12_FULL_64_10</strain>
    </source>
</reference>
<sequence length="301" mass="31037">MTPKIGFIGLGAMGLPMAKNLIKAGFDLTVYARRPEPAAEVRALGARSADSPRAVAEQVEVVITIVTADPDVRAVILGEGGALAGMKAGGIIVDMSTISPMTIQEIARIAEAKGVEVMDAPVSGGDTGAKAGTLTIIAGGKKGTFERCRPIFEAMGKNIFHVGGVGVGQVVKIANQVIGGTILAVVSEALVMGVKAGADPEALRQVIGVSSGNSNLFQARVGDFMLKDQFQPGFMLDLMKKDIGLALEIGKTLSVPMPVGAAAYQHYAAGTSMGVGREDFSAVCKAVEKMAGAQMVPRKNK</sequence>
<evidence type="ECO:0008006" key="9">
    <source>
        <dbReference type="Google" id="ProtNLM"/>
    </source>
</evidence>
<comment type="similarity">
    <text evidence="1">Belongs to the HIBADH-related family.</text>
</comment>
<gene>
    <name evidence="7" type="ORF">A3F84_05260</name>
</gene>
<dbReference type="Pfam" id="PF03446">
    <property type="entry name" value="NAD_binding_2"/>
    <property type="match status" value="1"/>
</dbReference>
<dbReference type="InterPro" id="IPR015815">
    <property type="entry name" value="HIBADH-related"/>
</dbReference>
<dbReference type="GO" id="GO:0016054">
    <property type="term" value="P:organic acid catabolic process"/>
    <property type="evidence" value="ECO:0007669"/>
    <property type="project" value="UniProtKB-ARBA"/>
</dbReference>
<dbReference type="SUPFAM" id="SSF51735">
    <property type="entry name" value="NAD(P)-binding Rossmann-fold domains"/>
    <property type="match status" value="1"/>
</dbReference>
<dbReference type="GO" id="GO:0051287">
    <property type="term" value="F:NAD binding"/>
    <property type="evidence" value="ECO:0007669"/>
    <property type="project" value="InterPro"/>
</dbReference>
<dbReference type="InterPro" id="IPR002204">
    <property type="entry name" value="3-OH-isobutyrate_DH-rel_CS"/>
</dbReference>